<dbReference type="AlphaFoldDB" id="A0A4V1Z1H7"/>
<feature type="chain" id="PRO_5039210876" evidence="1">
    <location>
        <begin position="23"/>
        <end position="181"/>
    </location>
</feature>
<keyword evidence="1" id="KW-0732">Signal</keyword>
<organism evidence="2 3">
    <name type="scientific">Nocardioides iriomotensis</name>
    <dbReference type="NCBI Taxonomy" id="715784"/>
    <lineage>
        <taxon>Bacteria</taxon>
        <taxon>Bacillati</taxon>
        <taxon>Actinomycetota</taxon>
        <taxon>Actinomycetes</taxon>
        <taxon>Propionibacteriales</taxon>
        <taxon>Nocardioidaceae</taxon>
        <taxon>Nocardioides</taxon>
    </lineage>
</organism>
<dbReference type="EMBL" id="SDPU01000027">
    <property type="protein sequence ID" value="RYU10946.1"/>
    <property type="molecule type" value="Genomic_DNA"/>
</dbReference>
<dbReference type="RefSeq" id="WP_129988086.1">
    <property type="nucleotide sequence ID" value="NZ_SDPU01000027.1"/>
</dbReference>
<feature type="signal peptide" evidence="1">
    <location>
        <begin position="1"/>
        <end position="22"/>
    </location>
</feature>
<dbReference type="OrthoDB" id="3780559at2"/>
<name>A0A4V1Z1H7_9ACTN</name>
<sequence>MTRSSRPLLAAVAALAVPALLAAPAGAASRSIPDAKGDVHQGVDLEKVTVVYGQKWLKIRTQHRNLVPLPKYSAGLSVFLDTDRTDPGPELRFGGGLMDGTDYSLATADSFAPSGDVTFVKCDYRMRLDYDRDVARIRLAPDCVDEVDEIRVSVKAAAEQGSLRAYDWLGEKRSWWAVSRG</sequence>
<evidence type="ECO:0000256" key="1">
    <source>
        <dbReference type="SAM" id="SignalP"/>
    </source>
</evidence>
<keyword evidence="3" id="KW-1185">Reference proteome</keyword>
<gene>
    <name evidence="2" type="ORF">ETU37_14630</name>
</gene>
<dbReference type="Proteomes" id="UP000291189">
    <property type="component" value="Unassembled WGS sequence"/>
</dbReference>
<protein>
    <submittedName>
        <fullName evidence="2">Uncharacterized protein</fullName>
    </submittedName>
</protein>
<proteinExistence type="predicted"/>
<evidence type="ECO:0000313" key="3">
    <source>
        <dbReference type="Proteomes" id="UP000291189"/>
    </source>
</evidence>
<reference evidence="2 3" key="1">
    <citation type="submission" date="2019-01" db="EMBL/GenBank/DDBJ databases">
        <title>Nocardioides guangzhouensis sp. nov., an actinobacterium isolated from soil.</title>
        <authorList>
            <person name="Fu Y."/>
            <person name="Cai Y."/>
            <person name="Lin Z."/>
            <person name="Chen P."/>
        </authorList>
    </citation>
    <scope>NUCLEOTIDE SEQUENCE [LARGE SCALE GENOMIC DNA]</scope>
    <source>
        <strain evidence="2 3">NBRC 105384</strain>
    </source>
</reference>
<accession>A0A4V1Z1H7</accession>
<comment type="caution">
    <text evidence="2">The sequence shown here is derived from an EMBL/GenBank/DDBJ whole genome shotgun (WGS) entry which is preliminary data.</text>
</comment>
<evidence type="ECO:0000313" key="2">
    <source>
        <dbReference type="EMBL" id="RYU10946.1"/>
    </source>
</evidence>